<dbReference type="PANTHER" id="PTHR10629">
    <property type="entry name" value="CYTOSINE-SPECIFIC METHYLTRANSFERASE"/>
    <property type="match status" value="1"/>
</dbReference>
<evidence type="ECO:0000313" key="7">
    <source>
        <dbReference type="Proteomes" id="UP000050424"/>
    </source>
</evidence>
<dbReference type="GO" id="GO:0032259">
    <property type="term" value="P:methylation"/>
    <property type="evidence" value="ECO:0007669"/>
    <property type="project" value="UniProtKB-KW"/>
</dbReference>
<keyword evidence="4 5" id="KW-0949">S-adenosyl-L-methionine</keyword>
<dbReference type="GO" id="GO:0003677">
    <property type="term" value="F:DNA binding"/>
    <property type="evidence" value="ECO:0007669"/>
    <property type="project" value="TreeGrafter"/>
</dbReference>
<dbReference type="EC" id="2.1.1.37" evidence="1"/>
<dbReference type="GO" id="GO:0005634">
    <property type="term" value="C:nucleus"/>
    <property type="evidence" value="ECO:0007669"/>
    <property type="project" value="TreeGrafter"/>
</dbReference>
<dbReference type="InterPro" id="IPR050390">
    <property type="entry name" value="C5-Methyltransferase"/>
</dbReference>
<dbReference type="EMBL" id="LKCW01000011">
    <property type="protein sequence ID" value="KPM45057.1"/>
    <property type="molecule type" value="Genomic_DNA"/>
</dbReference>
<feature type="active site" evidence="5">
    <location>
        <position position="338"/>
    </location>
</feature>
<reference evidence="6 7" key="1">
    <citation type="submission" date="2015-09" db="EMBL/GenBank/DDBJ databases">
        <title>Draft genome of a European isolate of the apple canker pathogen Neonectria ditissima.</title>
        <authorList>
            <person name="Gomez-Cortecero A."/>
            <person name="Harrison R.J."/>
            <person name="Armitage A.D."/>
        </authorList>
    </citation>
    <scope>NUCLEOTIDE SEQUENCE [LARGE SCALE GENOMIC DNA]</scope>
    <source>
        <strain evidence="6 7">R09/05</strain>
    </source>
</reference>
<name>A0A0P7BZ34_9HYPO</name>
<dbReference type="GO" id="GO:0003886">
    <property type="term" value="F:DNA (cytosine-5-)-methyltransferase activity"/>
    <property type="evidence" value="ECO:0007669"/>
    <property type="project" value="UniProtKB-EC"/>
</dbReference>
<keyword evidence="3 5" id="KW-0808">Transferase</keyword>
<dbReference type="PROSITE" id="PS51679">
    <property type="entry name" value="SAM_MT_C5"/>
    <property type="match status" value="1"/>
</dbReference>
<dbReference type="SUPFAM" id="SSF53335">
    <property type="entry name" value="S-adenosyl-L-methionine-dependent methyltransferases"/>
    <property type="match status" value="1"/>
</dbReference>
<gene>
    <name evidence="6" type="ORF">AK830_g1470</name>
</gene>
<keyword evidence="2 5" id="KW-0489">Methyltransferase</keyword>
<organism evidence="6 7">
    <name type="scientific">Neonectria ditissima</name>
    <dbReference type="NCBI Taxonomy" id="78410"/>
    <lineage>
        <taxon>Eukaryota</taxon>
        <taxon>Fungi</taxon>
        <taxon>Dikarya</taxon>
        <taxon>Ascomycota</taxon>
        <taxon>Pezizomycotina</taxon>
        <taxon>Sordariomycetes</taxon>
        <taxon>Hypocreomycetidae</taxon>
        <taxon>Hypocreales</taxon>
        <taxon>Nectriaceae</taxon>
        <taxon>Neonectria</taxon>
    </lineage>
</organism>
<dbReference type="InterPro" id="IPR031303">
    <property type="entry name" value="C5_meth_CS"/>
</dbReference>
<proteinExistence type="inferred from homology"/>
<dbReference type="STRING" id="78410.A0A0P7BZ34"/>
<dbReference type="PROSITE" id="PS00095">
    <property type="entry name" value="C5_MTASE_2"/>
    <property type="match status" value="1"/>
</dbReference>
<evidence type="ECO:0000256" key="3">
    <source>
        <dbReference type="ARBA" id="ARBA00022679"/>
    </source>
</evidence>
<evidence type="ECO:0000256" key="4">
    <source>
        <dbReference type="ARBA" id="ARBA00022691"/>
    </source>
</evidence>
<keyword evidence="7" id="KW-1185">Reference proteome</keyword>
<evidence type="ECO:0000313" key="6">
    <source>
        <dbReference type="EMBL" id="KPM45057.1"/>
    </source>
</evidence>
<evidence type="ECO:0000256" key="5">
    <source>
        <dbReference type="PROSITE-ProRule" id="PRU01016"/>
    </source>
</evidence>
<comment type="caution">
    <text evidence="6">The sequence shown here is derived from an EMBL/GenBank/DDBJ whole genome shotgun (WGS) entry which is preliminary data.</text>
</comment>
<sequence length="634" mass="72177">MRNYFNRDQDEVQFLTERPFLWPRQRSTGTLGGTPAPEVVEIPDEVIDLTADLGTVGHRLLHEGEFVLETARVGDSVIKSGTFLEVREFLVGEYSINFVLVRSIIRCRSTGKINIRGVPFARTRSVLGKLPKKSNEVCMILYFDDGDATKSEELVDVCPSTVVKPRTLIFTNALYPTFNSSVHRPRILRRNKRQTEESLVRVHGDGVPDAQYRISEDILRNQWRGSRMKGGCWIPSQPVRANFIDLEATNPIESQIYRLPGQKYTLFDAFSGAGGVSRGAQMAGFKVQYAVDKAEELWDTYETNFPHTKLFKMSLDEFMSNPRNGHMRVDVLHFSPPCQYFSPAHTWASAHDDENIFALFGANQLLKKTRPRIITVEQTFGLTHHRHNEYFRAFLADFTQFGYSVRWKVVRLCTWGAAQDRKRLIIIAAAPGERLPPFPTPTHSLDGQGGLQPCNTIRSALGGIRVGDDLHDLDNVKYHQPRRPPYDPNRLAGTITTGGGDIYFPDGTRDLTLREYASLQGFPKNHTFFGTKTSIKRQIGNAFPPNTVRVLYRHIEKWLLKEDGMQLYQPTEDLILIDEESDTSDTSMNLDREFENETASPEMDEDFMEIVEGSVDRPLEVDQEDCMVIDLTWT</sequence>
<dbReference type="InterPro" id="IPR029063">
    <property type="entry name" value="SAM-dependent_MTases_sf"/>
</dbReference>
<comment type="similarity">
    <text evidence="5">Belongs to the class I-like SAM-binding methyltransferase superfamily. C5-methyltransferase family.</text>
</comment>
<dbReference type="GO" id="GO:0044027">
    <property type="term" value="P:negative regulation of gene expression via chromosomal CpG island methylation"/>
    <property type="evidence" value="ECO:0007669"/>
    <property type="project" value="TreeGrafter"/>
</dbReference>
<dbReference type="Pfam" id="PF00145">
    <property type="entry name" value="DNA_methylase"/>
    <property type="match status" value="2"/>
</dbReference>
<evidence type="ECO:0000256" key="1">
    <source>
        <dbReference type="ARBA" id="ARBA00011975"/>
    </source>
</evidence>
<dbReference type="Proteomes" id="UP000050424">
    <property type="component" value="Unassembled WGS sequence"/>
</dbReference>
<dbReference type="Gene3D" id="3.90.120.10">
    <property type="entry name" value="DNA Methylase, subunit A, domain 2"/>
    <property type="match status" value="1"/>
</dbReference>
<dbReference type="OrthoDB" id="414133at2759"/>
<dbReference type="PRINTS" id="PR00105">
    <property type="entry name" value="C5METTRFRASE"/>
</dbReference>
<evidence type="ECO:0000256" key="2">
    <source>
        <dbReference type="ARBA" id="ARBA00022603"/>
    </source>
</evidence>
<dbReference type="Gene3D" id="3.40.50.150">
    <property type="entry name" value="Vaccinia Virus protein VP39"/>
    <property type="match status" value="1"/>
</dbReference>
<dbReference type="PANTHER" id="PTHR10629:SF52">
    <property type="entry name" value="DNA (CYTOSINE-5)-METHYLTRANSFERASE 1"/>
    <property type="match status" value="1"/>
</dbReference>
<dbReference type="InterPro" id="IPR001525">
    <property type="entry name" value="C5_MeTfrase"/>
</dbReference>
<accession>A0A0P7BZ34</accession>
<protein>
    <recommendedName>
        <fullName evidence="1">DNA (cytosine-5-)-methyltransferase</fullName>
        <ecNumber evidence="1">2.1.1.37</ecNumber>
    </recommendedName>
</protein>
<dbReference type="AlphaFoldDB" id="A0A0P7BZ34"/>